<dbReference type="InterPro" id="IPR010605">
    <property type="entry name" value="DUF1191"/>
</dbReference>
<name>A0A8T2S1D8_CERRI</name>
<comment type="caution">
    <text evidence="2">The sequence shown here is derived from an EMBL/GenBank/DDBJ whole genome shotgun (WGS) entry which is preliminary data.</text>
</comment>
<gene>
    <name evidence="2" type="ORF">KP509_23G030900</name>
</gene>
<dbReference type="OrthoDB" id="768690at2759"/>
<protein>
    <submittedName>
        <fullName evidence="2">Uncharacterized protein</fullName>
    </submittedName>
</protein>
<dbReference type="PANTHER" id="PTHR33512">
    <property type="entry name" value="PROTEIN, PUTATIVE (DUF1191)-RELATED"/>
    <property type="match status" value="1"/>
</dbReference>
<keyword evidence="1" id="KW-0812">Transmembrane</keyword>
<keyword evidence="1" id="KW-0472">Membrane</keyword>
<feature type="transmembrane region" description="Helical" evidence="1">
    <location>
        <begin position="298"/>
        <end position="318"/>
    </location>
</feature>
<dbReference type="Pfam" id="PF06697">
    <property type="entry name" value="DUF1191"/>
    <property type="match status" value="1"/>
</dbReference>
<evidence type="ECO:0000256" key="1">
    <source>
        <dbReference type="SAM" id="Phobius"/>
    </source>
</evidence>
<accession>A0A8T2S1D8</accession>
<dbReference type="OMA" id="RAFIHPK"/>
<sequence length="370" mass="40914">MIPFYVEYPRNGPNGCNRHESFWLSSNVNRYESMHWLAEPFTGSPLTVALLGTLFLLLLNARNSAAENVIATPPFLRLERALVGNHAVTEAALARETSMMRISALDLQKRQEIERTIQVAAFLQYGSHRTGQMYDFSVEGFQPGDVRAVRLRSGSFRRYGVRINEFNVPQGCYVDPVPERILLVYTRFTNTTLFQDVPAGYVLASPVVSVLVYDAAKLGTSEIPDQISVSTSFSLISIALPQSANSKCAYYFRTTTEVNVSDTDQGTCKVDHLGAFAIVDTVLGSAQQPHEHSNTWKIVLGSVIGGLVLLLLFALLVWRVSKYSNELKLSQMEYKAEQGETLQMATIGASRVPTASSTRTQATLVNDLTS</sequence>
<organism evidence="2 3">
    <name type="scientific">Ceratopteris richardii</name>
    <name type="common">Triangle waterfern</name>
    <dbReference type="NCBI Taxonomy" id="49495"/>
    <lineage>
        <taxon>Eukaryota</taxon>
        <taxon>Viridiplantae</taxon>
        <taxon>Streptophyta</taxon>
        <taxon>Embryophyta</taxon>
        <taxon>Tracheophyta</taxon>
        <taxon>Polypodiopsida</taxon>
        <taxon>Polypodiidae</taxon>
        <taxon>Polypodiales</taxon>
        <taxon>Pteridineae</taxon>
        <taxon>Pteridaceae</taxon>
        <taxon>Parkerioideae</taxon>
        <taxon>Ceratopteris</taxon>
    </lineage>
</organism>
<dbReference type="GO" id="GO:0016020">
    <property type="term" value="C:membrane"/>
    <property type="evidence" value="ECO:0007669"/>
    <property type="project" value="TreeGrafter"/>
</dbReference>
<dbReference type="EMBL" id="CM035428">
    <property type="protein sequence ID" value="KAH7301528.1"/>
    <property type="molecule type" value="Genomic_DNA"/>
</dbReference>
<dbReference type="AlphaFoldDB" id="A0A8T2S1D8"/>
<keyword evidence="3" id="KW-1185">Reference proteome</keyword>
<evidence type="ECO:0000313" key="2">
    <source>
        <dbReference type="EMBL" id="KAH7301528.1"/>
    </source>
</evidence>
<reference evidence="2 3" key="1">
    <citation type="submission" date="2021-08" db="EMBL/GenBank/DDBJ databases">
        <title>WGS assembly of Ceratopteris richardii.</title>
        <authorList>
            <person name="Marchant D.B."/>
            <person name="Chen G."/>
            <person name="Jenkins J."/>
            <person name="Shu S."/>
            <person name="Leebens-Mack J."/>
            <person name="Grimwood J."/>
            <person name="Schmutz J."/>
            <person name="Soltis P."/>
            <person name="Soltis D."/>
            <person name="Chen Z.-H."/>
        </authorList>
    </citation>
    <scope>NUCLEOTIDE SEQUENCE [LARGE SCALE GENOMIC DNA]</scope>
    <source>
        <strain evidence="2">Whitten #5841</strain>
        <tissue evidence="2">Leaf</tissue>
    </source>
</reference>
<keyword evidence="1" id="KW-1133">Transmembrane helix</keyword>
<dbReference type="PANTHER" id="PTHR33512:SF14">
    <property type="entry name" value="EXPRESSED PROTEIN"/>
    <property type="match status" value="1"/>
</dbReference>
<dbReference type="Proteomes" id="UP000825935">
    <property type="component" value="Chromosome 23"/>
</dbReference>
<evidence type="ECO:0000313" key="3">
    <source>
        <dbReference type="Proteomes" id="UP000825935"/>
    </source>
</evidence>
<proteinExistence type="predicted"/>